<keyword evidence="3" id="KW-0328">Glycosyltransferase</keyword>
<dbReference type="RefSeq" id="XP_004358725.1">
    <property type="nucleotide sequence ID" value="XM_004358668.1"/>
</dbReference>
<evidence type="ECO:0000256" key="11">
    <source>
        <dbReference type="ARBA" id="ARBA00033088"/>
    </source>
</evidence>
<evidence type="ECO:0000256" key="4">
    <source>
        <dbReference type="ARBA" id="ARBA00022679"/>
    </source>
</evidence>
<keyword evidence="4" id="KW-0808">Transferase</keyword>
<keyword evidence="7 14" id="KW-1133">Transmembrane helix</keyword>
<evidence type="ECO:0000256" key="14">
    <source>
        <dbReference type="SAM" id="Phobius"/>
    </source>
</evidence>
<dbReference type="OMA" id="CKLIIDW"/>
<feature type="domain" description="Glycosyl transferase family 1" evidence="15">
    <location>
        <begin position="303"/>
        <end position="426"/>
    </location>
</feature>
<dbReference type="GO" id="GO:0004578">
    <property type="term" value="F:chitobiosyldiphosphodolichol beta-mannosyltransferase activity"/>
    <property type="evidence" value="ECO:0007669"/>
    <property type="project" value="UniProtKB-EC"/>
</dbReference>
<keyword evidence="17" id="KW-1185">Reference proteome</keyword>
<evidence type="ECO:0000256" key="7">
    <source>
        <dbReference type="ARBA" id="ARBA00022989"/>
    </source>
</evidence>
<feature type="region of interest" description="Disordered" evidence="13">
    <location>
        <begin position="1"/>
        <end position="21"/>
    </location>
</feature>
<feature type="compositionally biased region" description="Low complexity" evidence="13">
    <location>
        <begin position="1"/>
        <end position="12"/>
    </location>
</feature>
<dbReference type="OrthoDB" id="614844at2759"/>
<dbReference type="InterPro" id="IPR026051">
    <property type="entry name" value="ALG1-like"/>
</dbReference>
<keyword evidence="6" id="KW-0256">Endoplasmic reticulum</keyword>
<protein>
    <recommendedName>
        <fullName evidence="10">Beta-1,4-mannosyltransferase</fullName>
    </recommendedName>
    <alternativeName>
        <fullName evidence="11">GDP-Man:GlcNAc2-PP-dolichol mannosyltransferase</fullName>
    </alternativeName>
    <alternativeName>
        <fullName evidence="9">GDP-mannose-dolichol diphosphochitobiose mannosyltransferase</fullName>
    </alternativeName>
</protein>
<dbReference type="Pfam" id="PF00534">
    <property type="entry name" value="Glycos_transf_1"/>
    <property type="match status" value="1"/>
</dbReference>
<dbReference type="EMBL" id="GL883010">
    <property type="protein sequence ID" value="EGG20875.1"/>
    <property type="molecule type" value="Genomic_DNA"/>
</dbReference>
<keyword evidence="8 14" id="KW-0472">Membrane</keyword>
<evidence type="ECO:0000256" key="3">
    <source>
        <dbReference type="ARBA" id="ARBA00022676"/>
    </source>
</evidence>
<evidence type="ECO:0000256" key="2">
    <source>
        <dbReference type="ARBA" id="ARBA00004922"/>
    </source>
</evidence>
<evidence type="ECO:0000256" key="12">
    <source>
        <dbReference type="ARBA" id="ARBA00045071"/>
    </source>
</evidence>
<dbReference type="AlphaFoldDB" id="F4PTJ3"/>
<dbReference type="GeneID" id="14872605"/>
<dbReference type="SUPFAM" id="SSF53756">
    <property type="entry name" value="UDP-Glycosyltransferase/glycogen phosphorylase"/>
    <property type="match status" value="2"/>
</dbReference>
<gene>
    <name evidence="16" type="primary">alg1</name>
    <name evidence="16" type="ORF">DFA_00740</name>
</gene>
<proteinExistence type="predicted"/>
<reference evidence="17" key="1">
    <citation type="journal article" date="2011" name="Genome Res.">
        <title>Phylogeny-wide analysis of social amoeba genomes highlights ancient origins for complex intercellular communication.</title>
        <authorList>
            <person name="Heidel A.J."/>
            <person name="Lawal H.M."/>
            <person name="Felder M."/>
            <person name="Schilde C."/>
            <person name="Helps N.R."/>
            <person name="Tunggal B."/>
            <person name="Rivero F."/>
            <person name="John U."/>
            <person name="Schleicher M."/>
            <person name="Eichinger L."/>
            <person name="Platzer M."/>
            <person name="Noegel A.A."/>
            <person name="Schaap P."/>
            <person name="Gloeckner G."/>
        </authorList>
    </citation>
    <scope>NUCLEOTIDE SEQUENCE [LARGE SCALE GENOMIC DNA]</scope>
    <source>
        <strain evidence="17">SH3</strain>
    </source>
</reference>
<comment type="subcellular location">
    <subcellularLocation>
        <location evidence="1">Endoplasmic reticulum membrane</location>
        <topology evidence="1">Single-pass membrane protein</topology>
    </subcellularLocation>
</comment>
<dbReference type="PANTHER" id="PTHR13036">
    <property type="entry name" value="BETA1,4 MANNOSYLTRANSFERASE"/>
    <property type="match status" value="1"/>
</dbReference>
<dbReference type="GO" id="GO:0005789">
    <property type="term" value="C:endoplasmic reticulum membrane"/>
    <property type="evidence" value="ECO:0007669"/>
    <property type="project" value="UniProtKB-SubCell"/>
</dbReference>
<accession>F4PTJ3</accession>
<dbReference type="InterPro" id="IPR001296">
    <property type="entry name" value="Glyco_trans_1"/>
</dbReference>
<dbReference type="Proteomes" id="UP000007797">
    <property type="component" value="Unassembled WGS sequence"/>
</dbReference>
<evidence type="ECO:0000256" key="5">
    <source>
        <dbReference type="ARBA" id="ARBA00022692"/>
    </source>
</evidence>
<organism evidence="16 17">
    <name type="scientific">Cavenderia fasciculata</name>
    <name type="common">Slime mold</name>
    <name type="synonym">Dictyostelium fasciculatum</name>
    <dbReference type="NCBI Taxonomy" id="261658"/>
    <lineage>
        <taxon>Eukaryota</taxon>
        <taxon>Amoebozoa</taxon>
        <taxon>Evosea</taxon>
        <taxon>Eumycetozoa</taxon>
        <taxon>Dictyostelia</taxon>
        <taxon>Acytosteliales</taxon>
        <taxon>Cavenderiaceae</taxon>
        <taxon>Cavenderia</taxon>
    </lineage>
</organism>
<keyword evidence="5 14" id="KW-0812">Transmembrane</keyword>
<evidence type="ECO:0000259" key="15">
    <source>
        <dbReference type="Pfam" id="PF00534"/>
    </source>
</evidence>
<evidence type="ECO:0000313" key="17">
    <source>
        <dbReference type="Proteomes" id="UP000007797"/>
    </source>
</evidence>
<comment type="pathway">
    <text evidence="2">Protein modification; protein glycosylation.</text>
</comment>
<feature type="transmembrane region" description="Helical" evidence="14">
    <location>
        <begin position="95"/>
        <end position="120"/>
    </location>
</feature>
<evidence type="ECO:0000256" key="6">
    <source>
        <dbReference type="ARBA" id="ARBA00022824"/>
    </source>
</evidence>
<evidence type="ECO:0000256" key="8">
    <source>
        <dbReference type="ARBA" id="ARBA00023136"/>
    </source>
</evidence>
<dbReference type="Gene3D" id="3.40.50.2000">
    <property type="entry name" value="Glycogen Phosphorylase B"/>
    <property type="match status" value="1"/>
</dbReference>
<evidence type="ECO:0000256" key="1">
    <source>
        <dbReference type="ARBA" id="ARBA00004389"/>
    </source>
</evidence>
<name>F4PTJ3_CACFS</name>
<dbReference type="KEGG" id="dfa:DFA_00740"/>
<evidence type="ECO:0000256" key="9">
    <source>
        <dbReference type="ARBA" id="ARBA00031434"/>
    </source>
</evidence>
<dbReference type="PANTHER" id="PTHR13036:SF0">
    <property type="entry name" value="CHITOBIOSYLDIPHOSPHODOLICHOL BETA-MANNOSYLTRANSFERASE"/>
    <property type="match status" value="1"/>
</dbReference>
<sequence>MKDNNNKNNNKNKNIKKGKDSKSSINGVAVVVLGDIGRSPRMQYHALSIAKADETRNRVSFIGYNESIPHPLVRQQSNITIRPLKPFPAIRNSKLLWPILAVCKVLFQIFQLLYVLLFLVPKPLNTVLVQSPPAIPTTFVLQIVCWLRGAKLIIDWHNLGYTILQLSTRKPVTHPIIKLAKFIERYFGRKAYAHLFVTETMKDELSKDWKLEGQKFVLHDKPAPIFKALEKEERLSFLGHFESKYASSISSETSKFLRLAREGKAAIGISSTSYTPDEDFGILLSALHSYDLKTTPLPGVKVTLPKLLFFITGKGPDQQMYIEVLKKLKLINTNVCMVWLDSEDYPKLLACADVGVSLHKSSSGIDLPMKVVDMFGCCVPALALEFKCIHELVKDNVNGFTFKDYKELEGLFAKTLTDYPNPHHLNRLRQNLIDARPNNTWEIEWETIKPLFLIN</sequence>
<comment type="catalytic activity">
    <reaction evidence="12">
        <text>an N,N'-diacetylchitobiosyl-diphospho-di-trans,poly-cis-dolichol + GDP-alpha-D-mannose = a beta-D-Man-(1-&gt;4)-beta-D-GlcNAc-(1-&gt;4)-alpha-D-GlcNAc-diphospho-di-trans,poly-cis-dolichol + GDP + H(+)</text>
        <dbReference type="Rhea" id="RHEA:13865"/>
        <dbReference type="Rhea" id="RHEA-COMP:19510"/>
        <dbReference type="Rhea" id="RHEA-COMP:19511"/>
        <dbReference type="ChEBI" id="CHEBI:15378"/>
        <dbReference type="ChEBI" id="CHEBI:57269"/>
        <dbReference type="ChEBI" id="CHEBI:57527"/>
        <dbReference type="ChEBI" id="CHEBI:58189"/>
        <dbReference type="ChEBI" id="CHEBI:58472"/>
        <dbReference type="EC" id="2.4.1.142"/>
    </reaction>
    <physiologicalReaction direction="left-to-right" evidence="12">
        <dbReference type="Rhea" id="RHEA:13866"/>
    </physiologicalReaction>
</comment>
<dbReference type="STRING" id="1054147.F4PTJ3"/>
<evidence type="ECO:0000256" key="10">
    <source>
        <dbReference type="ARBA" id="ARBA00031566"/>
    </source>
</evidence>
<evidence type="ECO:0000313" key="16">
    <source>
        <dbReference type="EMBL" id="EGG20875.1"/>
    </source>
</evidence>
<evidence type="ECO:0000256" key="13">
    <source>
        <dbReference type="SAM" id="MobiDB-lite"/>
    </source>
</evidence>